<dbReference type="Proteomes" id="UP000653797">
    <property type="component" value="Unassembled WGS sequence"/>
</dbReference>
<organism evidence="9 10">
    <name type="scientific">Spirosoma validum</name>
    <dbReference type="NCBI Taxonomy" id="2771355"/>
    <lineage>
        <taxon>Bacteria</taxon>
        <taxon>Pseudomonadati</taxon>
        <taxon>Bacteroidota</taxon>
        <taxon>Cytophagia</taxon>
        <taxon>Cytophagales</taxon>
        <taxon>Cytophagaceae</taxon>
        <taxon>Spirosoma</taxon>
    </lineage>
</organism>
<evidence type="ECO:0000256" key="5">
    <source>
        <dbReference type="ARBA" id="ARBA00023163"/>
    </source>
</evidence>
<dbReference type="Pfam" id="PF00072">
    <property type="entry name" value="Response_reg"/>
    <property type="match status" value="1"/>
</dbReference>
<dbReference type="GO" id="GO:0000976">
    <property type="term" value="F:transcription cis-regulatory region binding"/>
    <property type="evidence" value="ECO:0007669"/>
    <property type="project" value="TreeGrafter"/>
</dbReference>
<feature type="domain" description="Response regulatory" evidence="7">
    <location>
        <begin position="6"/>
        <end position="122"/>
    </location>
</feature>
<name>A0A927GFK0_9BACT</name>
<dbReference type="EMBL" id="JACXAA010000010">
    <property type="protein sequence ID" value="MBD2755876.1"/>
    <property type="molecule type" value="Genomic_DNA"/>
</dbReference>
<dbReference type="Pfam" id="PF04397">
    <property type="entry name" value="LytTR"/>
    <property type="match status" value="1"/>
</dbReference>
<dbReference type="PROSITE" id="PS50930">
    <property type="entry name" value="HTH_LYTTR"/>
    <property type="match status" value="1"/>
</dbReference>
<dbReference type="GO" id="GO:0006355">
    <property type="term" value="P:regulation of DNA-templated transcription"/>
    <property type="evidence" value="ECO:0007669"/>
    <property type="project" value="TreeGrafter"/>
</dbReference>
<evidence type="ECO:0000259" key="8">
    <source>
        <dbReference type="PROSITE" id="PS50930"/>
    </source>
</evidence>
<dbReference type="RefSeq" id="WP_191041506.1">
    <property type="nucleotide sequence ID" value="NZ_JACXAA010000010.1"/>
</dbReference>
<dbReference type="SMART" id="SM00850">
    <property type="entry name" value="LytTR"/>
    <property type="match status" value="1"/>
</dbReference>
<evidence type="ECO:0000256" key="3">
    <source>
        <dbReference type="ARBA" id="ARBA00023015"/>
    </source>
</evidence>
<dbReference type="PANTHER" id="PTHR48111:SF1">
    <property type="entry name" value="TWO-COMPONENT RESPONSE REGULATOR ORR33"/>
    <property type="match status" value="1"/>
</dbReference>
<keyword evidence="10" id="KW-1185">Reference proteome</keyword>
<dbReference type="SUPFAM" id="SSF52172">
    <property type="entry name" value="CheY-like"/>
    <property type="match status" value="1"/>
</dbReference>
<proteinExistence type="predicted"/>
<evidence type="ECO:0000256" key="2">
    <source>
        <dbReference type="ARBA" id="ARBA00023012"/>
    </source>
</evidence>
<gene>
    <name evidence="9" type="ORF">IC230_23440</name>
</gene>
<feature type="modified residue" description="4-aspartylphosphate" evidence="6">
    <location>
        <position position="57"/>
    </location>
</feature>
<dbReference type="Gene3D" id="3.40.50.2300">
    <property type="match status" value="1"/>
</dbReference>
<evidence type="ECO:0000259" key="7">
    <source>
        <dbReference type="PROSITE" id="PS50110"/>
    </source>
</evidence>
<keyword evidence="3" id="KW-0805">Transcription regulation</keyword>
<keyword evidence="2" id="KW-0902">Two-component regulatory system</keyword>
<feature type="domain" description="HTH LytTR-type" evidence="8">
    <location>
        <begin position="165"/>
        <end position="230"/>
    </location>
</feature>
<evidence type="ECO:0000256" key="6">
    <source>
        <dbReference type="PROSITE-ProRule" id="PRU00169"/>
    </source>
</evidence>
<dbReference type="GO" id="GO:0005829">
    <property type="term" value="C:cytosol"/>
    <property type="evidence" value="ECO:0007669"/>
    <property type="project" value="TreeGrafter"/>
</dbReference>
<evidence type="ECO:0000256" key="4">
    <source>
        <dbReference type="ARBA" id="ARBA00023125"/>
    </source>
</evidence>
<dbReference type="PANTHER" id="PTHR48111">
    <property type="entry name" value="REGULATOR OF RPOS"/>
    <property type="match status" value="1"/>
</dbReference>
<dbReference type="CDD" id="cd17534">
    <property type="entry name" value="REC_DC-like"/>
    <property type="match status" value="1"/>
</dbReference>
<dbReference type="InterPro" id="IPR001789">
    <property type="entry name" value="Sig_transdc_resp-reg_receiver"/>
</dbReference>
<evidence type="ECO:0000313" key="9">
    <source>
        <dbReference type="EMBL" id="MBD2755876.1"/>
    </source>
</evidence>
<dbReference type="AlphaFoldDB" id="A0A927GFK0"/>
<dbReference type="SMART" id="SM00448">
    <property type="entry name" value="REC"/>
    <property type="match status" value="1"/>
</dbReference>
<dbReference type="InterPro" id="IPR039420">
    <property type="entry name" value="WalR-like"/>
</dbReference>
<keyword evidence="4" id="KW-0238">DNA-binding</keyword>
<protein>
    <submittedName>
        <fullName evidence="9">Response regulator</fullName>
    </submittedName>
</protein>
<keyword evidence="5" id="KW-0804">Transcription</keyword>
<accession>A0A927GFK0</accession>
<dbReference type="InterPro" id="IPR011006">
    <property type="entry name" value="CheY-like_superfamily"/>
</dbReference>
<reference evidence="9" key="1">
    <citation type="submission" date="2020-09" db="EMBL/GenBank/DDBJ databases">
        <authorList>
            <person name="Kim M.K."/>
        </authorList>
    </citation>
    <scope>NUCLEOTIDE SEQUENCE</scope>
    <source>
        <strain evidence="9">BT704</strain>
    </source>
</reference>
<sequence>MSEQLHILIIEDEAILALDLKAKLHREGYVVIGVASTGVRALELFGGQQRVDLVLCDINIKGDWDGIETSRRLLAERAVPLIYLTAFSDSATLNRAKQTAPAAYLVKPVNIAQLRIAIELAISNFASPLAPTPSLPAADNAPAKPAPETDLSRDTILQIDDYVFVKSNQQFVRVNLSEVLYLEADNTYTTLVTTQKKYALRLSLIQVLERLNYVRFVRLHRSYAVNIDRVDAFNEHEVSIGIYQIPMGRSFRDTFISRFTFR</sequence>
<dbReference type="PROSITE" id="PS50110">
    <property type="entry name" value="RESPONSE_REGULATORY"/>
    <property type="match status" value="1"/>
</dbReference>
<dbReference type="Gene3D" id="2.40.50.1020">
    <property type="entry name" value="LytTr DNA-binding domain"/>
    <property type="match status" value="1"/>
</dbReference>
<comment type="caution">
    <text evidence="9">The sequence shown here is derived from an EMBL/GenBank/DDBJ whole genome shotgun (WGS) entry which is preliminary data.</text>
</comment>
<keyword evidence="1 6" id="KW-0597">Phosphoprotein</keyword>
<dbReference type="InterPro" id="IPR007492">
    <property type="entry name" value="LytTR_DNA-bd_dom"/>
</dbReference>
<evidence type="ECO:0000313" key="10">
    <source>
        <dbReference type="Proteomes" id="UP000653797"/>
    </source>
</evidence>
<dbReference type="GO" id="GO:0032993">
    <property type="term" value="C:protein-DNA complex"/>
    <property type="evidence" value="ECO:0007669"/>
    <property type="project" value="TreeGrafter"/>
</dbReference>
<evidence type="ECO:0000256" key="1">
    <source>
        <dbReference type="ARBA" id="ARBA00022553"/>
    </source>
</evidence>
<dbReference type="GO" id="GO:0000156">
    <property type="term" value="F:phosphorelay response regulator activity"/>
    <property type="evidence" value="ECO:0007669"/>
    <property type="project" value="TreeGrafter"/>
</dbReference>